<dbReference type="CDD" id="cd00063">
    <property type="entry name" value="FN3"/>
    <property type="match status" value="1"/>
</dbReference>
<feature type="chain" id="PRO_5020488567" evidence="3">
    <location>
        <begin position="18"/>
        <end position="963"/>
    </location>
</feature>
<dbReference type="Pfam" id="PF07494">
    <property type="entry name" value="Reg_prop"/>
    <property type="match status" value="1"/>
</dbReference>
<dbReference type="InterPro" id="IPR016032">
    <property type="entry name" value="Sig_transdc_resp-reg_C-effctor"/>
</dbReference>
<reference evidence="5 6" key="1">
    <citation type="submission" date="2018-04" db="EMBL/GenBank/DDBJ databases">
        <title>Complete genome uncultured novel isolate.</title>
        <authorList>
            <person name="Merlino G."/>
        </authorList>
    </citation>
    <scope>NUCLEOTIDE SEQUENCE [LARGE SCALE GENOMIC DNA]</scope>
    <source>
        <strain evidence="6">R1DC9</strain>
    </source>
</reference>
<keyword evidence="2" id="KW-0812">Transmembrane</keyword>
<dbReference type="AlphaFoldDB" id="A0A4D7K0R5"/>
<keyword evidence="6" id="KW-1185">Reference proteome</keyword>
<dbReference type="Gene3D" id="2.130.10.10">
    <property type="entry name" value="YVTN repeat-like/Quinoprotein amine dehydrogenase"/>
    <property type="match status" value="2"/>
</dbReference>
<dbReference type="InterPro" id="IPR013783">
    <property type="entry name" value="Ig-like_fold"/>
</dbReference>
<protein>
    <submittedName>
        <fullName evidence="5">Two component regulator three y domain-containing protein</fullName>
    </submittedName>
</protein>
<dbReference type="InterPro" id="IPR036388">
    <property type="entry name" value="WH-like_DNA-bd_sf"/>
</dbReference>
<evidence type="ECO:0000256" key="1">
    <source>
        <dbReference type="SAM" id="Coils"/>
    </source>
</evidence>
<proteinExistence type="predicted"/>
<accession>A0A4D7K0R5</accession>
<dbReference type="OrthoDB" id="9806995at2"/>
<feature type="coiled-coil region" evidence="1">
    <location>
        <begin position="778"/>
        <end position="828"/>
    </location>
</feature>
<evidence type="ECO:0000313" key="6">
    <source>
        <dbReference type="Proteomes" id="UP000298616"/>
    </source>
</evidence>
<dbReference type="Proteomes" id="UP000298616">
    <property type="component" value="Chromosome"/>
</dbReference>
<dbReference type="InterPro" id="IPR011110">
    <property type="entry name" value="Reg_prop"/>
</dbReference>
<feature type="transmembrane region" description="Helical" evidence="2">
    <location>
        <begin position="755"/>
        <end position="775"/>
    </location>
</feature>
<name>A0A4D7K0R5_9BACT</name>
<dbReference type="EMBL" id="CP028923">
    <property type="protein sequence ID" value="QCK14474.1"/>
    <property type="molecule type" value="Genomic_DNA"/>
</dbReference>
<keyword evidence="3" id="KW-0732">Signal</keyword>
<keyword evidence="1" id="KW-0175">Coiled coil</keyword>
<gene>
    <name evidence="5" type="ORF">DCC35_06830</name>
</gene>
<organism evidence="5 6">
    <name type="scientific">Mangrovivirga cuniculi</name>
    <dbReference type="NCBI Taxonomy" id="2715131"/>
    <lineage>
        <taxon>Bacteria</taxon>
        <taxon>Pseudomonadati</taxon>
        <taxon>Bacteroidota</taxon>
        <taxon>Cytophagia</taxon>
        <taxon>Cytophagales</taxon>
        <taxon>Mangrovivirgaceae</taxon>
        <taxon>Mangrovivirga</taxon>
    </lineage>
</organism>
<dbReference type="GO" id="GO:0006355">
    <property type="term" value="P:regulation of DNA-templated transcription"/>
    <property type="evidence" value="ECO:0007669"/>
    <property type="project" value="InterPro"/>
</dbReference>
<dbReference type="RefSeq" id="WP_137090063.1">
    <property type="nucleotide sequence ID" value="NZ_CP028923.1"/>
</dbReference>
<dbReference type="KEGG" id="fpf:DCC35_06830"/>
<dbReference type="SUPFAM" id="SSF46894">
    <property type="entry name" value="C-terminal effector domain of the bipartite response regulators"/>
    <property type="match status" value="1"/>
</dbReference>
<dbReference type="InterPro" id="IPR003961">
    <property type="entry name" value="FN3_dom"/>
</dbReference>
<dbReference type="InterPro" id="IPR015943">
    <property type="entry name" value="WD40/YVTN_repeat-like_dom_sf"/>
</dbReference>
<keyword evidence="2" id="KW-0472">Membrane</keyword>
<dbReference type="Gene3D" id="2.60.40.10">
    <property type="entry name" value="Immunoglobulins"/>
    <property type="match status" value="1"/>
</dbReference>
<keyword evidence="2" id="KW-1133">Transmembrane helix</keyword>
<evidence type="ECO:0000313" key="5">
    <source>
        <dbReference type="EMBL" id="QCK14474.1"/>
    </source>
</evidence>
<evidence type="ECO:0000256" key="3">
    <source>
        <dbReference type="SAM" id="SignalP"/>
    </source>
</evidence>
<sequence>MRSLFLILFLFSFNAIAQNAEGLPFTRYFSTQDYEGGIQNWSITQNNEGLIYVANNFGLLEYDANSWNRYVVPGGTKMRDVTIGPGGEIYVAIQGDFGYIIPSNPEGERYISLADSLPEKYRNFDEAWRIFHDGENLYFCTFRQIFLFNGKGQLIDVIEPTYPPENFHFVNNRLFVNELEYGLTYLDNGKLKLFEKGEFFKGKAVTSIIPIANNHLLIFTNSHGVYTWDGTKYKIWNENNHEIFSSASVNTAIRLSSGNMAIGTQNKGLYITDSNGEILFYLNKGNGLNNRTVLSLFEDIYGNLWVGHNNGISVIELTVPFTLISEQSNLPGTGYDGMAVDDIIYLGTNNGLYSKNITDPTIQNYTFVENSRGQVYSIKEIDDYLLMGHHLGTFLINDRKVEQISDVLGAWTFVELPDHPEYIICGTYKGLLLFKREGKSLKFVRKLKGFDESSRVMEVDDSGYIWMTHGYKGVYRLHIHDELDSVQVKFYGIEQGLPSNYLVNVWKINGRLIFSTETTIYSYNEKTDRFAPDEYFSEFFDENSNISFMEQDPMGNIYYLSSTEIGVLLRQSNGTFEKNTKIFNRLKGLLNDDLQNLSILNSNQVLYGAKEGFIMYTKQGGDPSDASFDALIRKVYNTSTLKDSVIYSGYYYNGENLLSDIPEEKIPEYHYSKNSIKFEYSAPFYQGSKYTRYQYKLENYDEDWSSWSETNVKEYTNLREGSYTFKVRAINIYDQISEVDSYSFVIVAPWYRTTLAYIGGAFLLLFIIASTFYFVDSRHKKEKRLMELTQEREINQKESQLRSSEEMLEKLKSEKLKAEVESKNQELATSTMHLLNKNSFINSIKHNISSIIKRSKNQEVKKELNKIMVNIEKNIASDDDWEHFAIHFDQVHGDFTKRLKDNYPKLTPQEMKLSAYLRMNLSTKEIAHLLNISVRGVEIARYRLRKKLTLERSENLQEFILKY</sequence>
<evidence type="ECO:0000259" key="4">
    <source>
        <dbReference type="Pfam" id="PF07495"/>
    </source>
</evidence>
<feature type="signal peptide" evidence="3">
    <location>
        <begin position="1"/>
        <end position="17"/>
    </location>
</feature>
<feature type="domain" description="Two component regulator three Y" evidence="4">
    <location>
        <begin position="685"/>
        <end position="744"/>
    </location>
</feature>
<dbReference type="SUPFAM" id="SSF69322">
    <property type="entry name" value="Tricorn protease domain 2"/>
    <property type="match status" value="1"/>
</dbReference>
<dbReference type="InterPro" id="IPR011123">
    <property type="entry name" value="Y_Y_Y"/>
</dbReference>
<evidence type="ECO:0000256" key="2">
    <source>
        <dbReference type="SAM" id="Phobius"/>
    </source>
</evidence>
<dbReference type="GO" id="GO:0003677">
    <property type="term" value="F:DNA binding"/>
    <property type="evidence" value="ECO:0007669"/>
    <property type="project" value="InterPro"/>
</dbReference>
<dbReference type="Gene3D" id="1.10.10.10">
    <property type="entry name" value="Winged helix-like DNA-binding domain superfamily/Winged helix DNA-binding domain"/>
    <property type="match status" value="1"/>
</dbReference>
<dbReference type="Pfam" id="PF07495">
    <property type="entry name" value="Y_Y_Y"/>
    <property type="match status" value="1"/>
</dbReference>